<keyword evidence="2" id="KW-0812">Transmembrane</keyword>
<evidence type="ECO:0000313" key="4">
    <source>
        <dbReference type="Proteomes" id="UP000236333"/>
    </source>
</evidence>
<evidence type="ECO:0000313" key="3">
    <source>
        <dbReference type="EMBL" id="PNH04276.1"/>
    </source>
</evidence>
<dbReference type="Proteomes" id="UP000236333">
    <property type="component" value="Unassembled WGS sequence"/>
</dbReference>
<sequence length="278" mass="29014">SGLSMSPERRSAVDSLLERLEAAGAAQQPRPIENPLLWGNYNVAYTSVGKSQENGQPAGGRFRGRIGRTLFRTAGLFQSVLQPDIATNKVEFRLFGCIPGYVGLRGKVVPQGEGGDTVAVLFEPPVLCVANSLHLRIGRPSSVVLSTTYLDERVRLGKGSRGSLFVFTRGGAAETAGMDQVGLQKTTFTAAALFTAFFVSLFAGGAALWVSGFAALKAAALAMWLLGAAIGGVVRQGGLVMDSRDERMVAAVKADVERKEAEQAQRASGGGGGAPAAA</sequence>
<proteinExistence type="predicted"/>
<accession>A0A2J7ZVH9</accession>
<keyword evidence="2" id="KW-0472">Membrane</keyword>
<feature type="transmembrane region" description="Helical" evidence="2">
    <location>
        <begin position="215"/>
        <end position="234"/>
    </location>
</feature>
<dbReference type="OrthoDB" id="45035at2759"/>
<evidence type="ECO:0000256" key="2">
    <source>
        <dbReference type="SAM" id="Phobius"/>
    </source>
</evidence>
<reference evidence="3 4" key="1">
    <citation type="journal article" date="2017" name="Mol. Biol. Evol.">
        <title>The 4-celled Tetrabaena socialis nuclear genome reveals the essential components for genetic control of cell number at the origin of multicellularity in the volvocine lineage.</title>
        <authorList>
            <person name="Featherston J."/>
            <person name="Arakaki Y."/>
            <person name="Hanschen E.R."/>
            <person name="Ferris P.J."/>
            <person name="Michod R.E."/>
            <person name="Olson B.J.S.C."/>
            <person name="Nozaki H."/>
            <person name="Durand P.M."/>
        </authorList>
    </citation>
    <scope>NUCLEOTIDE SEQUENCE [LARGE SCALE GENOMIC DNA]</scope>
    <source>
        <strain evidence="3 4">NIES-571</strain>
    </source>
</reference>
<organism evidence="3 4">
    <name type="scientific">Tetrabaena socialis</name>
    <dbReference type="NCBI Taxonomy" id="47790"/>
    <lineage>
        <taxon>Eukaryota</taxon>
        <taxon>Viridiplantae</taxon>
        <taxon>Chlorophyta</taxon>
        <taxon>core chlorophytes</taxon>
        <taxon>Chlorophyceae</taxon>
        <taxon>CS clade</taxon>
        <taxon>Chlamydomonadales</taxon>
        <taxon>Tetrabaenaceae</taxon>
        <taxon>Tetrabaena</taxon>
    </lineage>
</organism>
<feature type="non-terminal residue" evidence="3">
    <location>
        <position position="1"/>
    </location>
</feature>
<gene>
    <name evidence="3" type="ORF">TSOC_009578</name>
</gene>
<dbReference type="EMBL" id="PGGS01000404">
    <property type="protein sequence ID" value="PNH04276.1"/>
    <property type="molecule type" value="Genomic_DNA"/>
</dbReference>
<keyword evidence="2" id="KW-1133">Transmembrane helix</keyword>
<feature type="compositionally biased region" description="Gly residues" evidence="1">
    <location>
        <begin position="268"/>
        <end position="278"/>
    </location>
</feature>
<dbReference type="InterPro" id="IPR039633">
    <property type="entry name" value="PAP"/>
</dbReference>
<name>A0A2J7ZVH9_9CHLO</name>
<feature type="transmembrane region" description="Helical" evidence="2">
    <location>
        <begin position="188"/>
        <end position="209"/>
    </location>
</feature>
<dbReference type="PANTHER" id="PTHR31906">
    <property type="entry name" value="PLASTID-LIPID-ASSOCIATED PROTEIN 4, CHLOROPLASTIC-RELATED"/>
    <property type="match status" value="1"/>
</dbReference>
<comment type="caution">
    <text evidence="3">The sequence shown here is derived from an EMBL/GenBank/DDBJ whole genome shotgun (WGS) entry which is preliminary data.</text>
</comment>
<evidence type="ECO:0000256" key="1">
    <source>
        <dbReference type="SAM" id="MobiDB-lite"/>
    </source>
</evidence>
<keyword evidence="4" id="KW-1185">Reference proteome</keyword>
<protein>
    <submittedName>
        <fullName evidence="3">Putative plastid-lipid-associated protein 8, chloroplastic</fullName>
    </submittedName>
</protein>
<dbReference type="AlphaFoldDB" id="A0A2J7ZVH9"/>
<feature type="region of interest" description="Disordered" evidence="1">
    <location>
        <begin position="257"/>
        <end position="278"/>
    </location>
</feature>